<dbReference type="Pfam" id="PF04078">
    <property type="entry name" value="Rcd1"/>
    <property type="match status" value="1"/>
</dbReference>
<evidence type="ECO:0000256" key="1">
    <source>
        <dbReference type="ARBA" id="ARBA00006385"/>
    </source>
</evidence>
<evidence type="ECO:0008006" key="5">
    <source>
        <dbReference type="Google" id="ProtNLM"/>
    </source>
</evidence>
<dbReference type="InterPro" id="IPR007216">
    <property type="entry name" value="CNOT9"/>
</dbReference>
<feature type="compositionally biased region" description="Low complexity" evidence="2">
    <location>
        <begin position="32"/>
        <end position="46"/>
    </location>
</feature>
<name>A0A0G4M8Q7_VERLO</name>
<dbReference type="InterPro" id="IPR011989">
    <property type="entry name" value="ARM-like"/>
</dbReference>
<dbReference type="GO" id="GO:0030014">
    <property type="term" value="C:CCR4-NOT complex"/>
    <property type="evidence" value="ECO:0007669"/>
    <property type="project" value="InterPro"/>
</dbReference>
<sequence>MMPAPHVYGHHQFNPQADASWMHQPPGHHQHAQQTAAAAASAAQQQHYNRLTGAHNNVASLASTHGQDTGHENISEDNRRTMAYIADLLNESTREAALLELSKKREQVPELALILWHSFGVMTSPFEYLRLTSLGVIGALVKNDSSEVINFLLTTEIIPLCLRIMETGSELSKTVAIFIVQKILLDDSGLNYICATYERFYAVGTVLSNMVAQLVEQQTARLLKHVVRCFLRLSDNARAREALRQCLPEPLRDATFSNVLRDDAATKRCLAQLLINLSDNVVESNAASHVGL</sequence>
<comment type="similarity">
    <text evidence="1">Belongs to the CNOT9 family.</text>
</comment>
<evidence type="ECO:0000313" key="3">
    <source>
        <dbReference type="EMBL" id="CRK30526.1"/>
    </source>
</evidence>
<dbReference type="EMBL" id="CVQI01022891">
    <property type="protein sequence ID" value="CRK30526.1"/>
    <property type="molecule type" value="Genomic_DNA"/>
</dbReference>
<accession>A0A0G4M8Q7</accession>
<organism evidence="3 4">
    <name type="scientific">Verticillium longisporum</name>
    <name type="common">Verticillium dahliae var. longisporum</name>
    <dbReference type="NCBI Taxonomy" id="100787"/>
    <lineage>
        <taxon>Eukaryota</taxon>
        <taxon>Fungi</taxon>
        <taxon>Dikarya</taxon>
        <taxon>Ascomycota</taxon>
        <taxon>Pezizomycotina</taxon>
        <taxon>Sordariomycetes</taxon>
        <taxon>Hypocreomycetidae</taxon>
        <taxon>Glomerellales</taxon>
        <taxon>Plectosphaerellaceae</taxon>
        <taxon>Verticillium</taxon>
    </lineage>
</organism>
<proteinExistence type="inferred from homology"/>
<dbReference type="GO" id="GO:0006402">
    <property type="term" value="P:mRNA catabolic process"/>
    <property type="evidence" value="ECO:0007669"/>
    <property type="project" value="InterPro"/>
</dbReference>
<protein>
    <recommendedName>
        <fullName evidence="5">Cell differentiation protein rcd1</fullName>
    </recommendedName>
</protein>
<dbReference type="SUPFAM" id="SSF48371">
    <property type="entry name" value="ARM repeat"/>
    <property type="match status" value="1"/>
</dbReference>
<feature type="region of interest" description="Disordered" evidence="2">
    <location>
        <begin position="17"/>
        <end position="46"/>
    </location>
</feature>
<gene>
    <name evidence="3" type="ORF">BN1723_014383</name>
</gene>
<evidence type="ECO:0000256" key="2">
    <source>
        <dbReference type="SAM" id="MobiDB-lite"/>
    </source>
</evidence>
<dbReference type="PANTHER" id="PTHR12262">
    <property type="entry name" value="CCR4-NOT TRANSCRIPTION COMPLEX SUBUNIT 9"/>
    <property type="match status" value="1"/>
</dbReference>
<evidence type="ECO:0000313" key="4">
    <source>
        <dbReference type="Proteomes" id="UP000045706"/>
    </source>
</evidence>
<dbReference type="Gene3D" id="1.25.10.10">
    <property type="entry name" value="Leucine-rich Repeat Variant"/>
    <property type="match status" value="2"/>
</dbReference>
<dbReference type="AlphaFoldDB" id="A0A0G4M8Q7"/>
<reference evidence="4" key="1">
    <citation type="submission" date="2015-05" db="EMBL/GenBank/DDBJ databases">
        <authorList>
            <person name="Fogelqvist Johan"/>
        </authorList>
    </citation>
    <scope>NUCLEOTIDE SEQUENCE [LARGE SCALE GENOMIC DNA]</scope>
</reference>
<dbReference type="InterPro" id="IPR016024">
    <property type="entry name" value="ARM-type_fold"/>
</dbReference>
<dbReference type="Proteomes" id="UP000045706">
    <property type="component" value="Unassembled WGS sequence"/>
</dbReference>